<name>A0A6A0ABP9_HAELA</name>
<accession>A0A6A0ABP9</accession>
<feature type="compositionally biased region" description="Low complexity" evidence="1">
    <location>
        <begin position="95"/>
        <end position="118"/>
    </location>
</feature>
<sequence length="133" mass="13258">YDLHFDFRRLARLGPGERAARTWGPSLTRPQLLAEVVPPPAYATAKHFRDLHAKLAASADSAPAHQPAEAEGCQEPAAGGRAVEGAVGGLGGSGAARAGQADGVGGAEPSLSAAAPAVASPAKAAEAIKCMSP</sequence>
<feature type="compositionally biased region" description="Low complexity" evidence="1">
    <location>
        <begin position="57"/>
        <end position="67"/>
    </location>
</feature>
<organism evidence="2 3">
    <name type="scientific">Haematococcus lacustris</name>
    <name type="common">Green alga</name>
    <name type="synonym">Haematococcus pluvialis</name>
    <dbReference type="NCBI Taxonomy" id="44745"/>
    <lineage>
        <taxon>Eukaryota</taxon>
        <taxon>Viridiplantae</taxon>
        <taxon>Chlorophyta</taxon>
        <taxon>core chlorophytes</taxon>
        <taxon>Chlorophyceae</taxon>
        <taxon>CS clade</taxon>
        <taxon>Chlamydomonadales</taxon>
        <taxon>Haematococcaceae</taxon>
        <taxon>Haematococcus</taxon>
    </lineage>
</organism>
<evidence type="ECO:0000313" key="2">
    <source>
        <dbReference type="EMBL" id="GFH29743.1"/>
    </source>
</evidence>
<dbReference type="EMBL" id="BLLF01004504">
    <property type="protein sequence ID" value="GFH29743.1"/>
    <property type="molecule type" value="Genomic_DNA"/>
</dbReference>
<dbReference type="AlphaFoldDB" id="A0A6A0ABP9"/>
<protein>
    <submittedName>
        <fullName evidence="2">Uncharacterized protein</fullName>
    </submittedName>
</protein>
<gene>
    <name evidence="2" type="ORF">HaLaN_28457</name>
</gene>
<dbReference type="Proteomes" id="UP000485058">
    <property type="component" value="Unassembled WGS sequence"/>
</dbReference>
<reference evidence="2 3" key="1">
    <citation type="submission" date="2020-02" db="EMBL/GenBank/DDBJ databases">
        <title>Draft genome sequence of Haematococcus lacustris strain NIES-144.</title>
        <authorList>
            <person name="Morimoto D."/>
            <person name="Nakagawa S."/>
            <person name="Yoshida T."/>
            <person name="Sawayama S."/>
        </authorList>
    </citation>
    <scope>NUCLEOTIDE SEQUENCE [LARGE SCALE GENOMIC DNA]</scope>
    <source>
        <strain evidence="2 3">NIES-144</strain>
    </source>
</reference>
<proteinExistence type="predicted"/>
<comment type="caution">
    <text evidence="2">The sequence shown here is derived from an EMBL/GenBank/DDBJ whole genome shotgun (WGS) entry which is preliminary data.</text>
</comment>
<keyword evidence="3" id="KW-1185">Reference proteome</keyword>
<evidence type="ECO:0000256" key="1">
    <source>
        <dbReference type="SAM" id="MobiDB-lite"/>
    </source>
</evidence>
<feature type="non-terminal residue" evidence="2">
    <location>
        <position position="1"/>
    </location>
</feature>
<feature type="region of interest" description="Disordered" evidence="1">
    <location>
        <begin position="57"/>
        <end position="118"/>
    </location>
</feature>
<evidence type="ECO:0000313" key="3">
    <source>
        <dbReference type="Proteomes" id="UP000485058"/>
    </source>
</evidence>